<evidence type="ECO:0000313" key="1">
    <source>
        <dbReference type="EMBL" id="KKK82180.1"/>
    </source>
</evidence>
<sequence>VYREIIDAFEGQDWDCQCDSEYADHPIIGKLLNE</sequence>
<dbReference type="AlphaFoldDB" id="A0A0F8Z826"/>
<organism evidence="1">
    <name type="scientific">marine sediment metagenome</name>
    <dbReference type="NCBI Taxonomy" id="412755"/>
    <lineage>
        <taxon>unclassified sequences</taxon>
        <taxon>metagenomes</taxon>
        <taxon>ecological metagenomes</taxon>
    </lineage>
</organism>
<reference evidence="1" key="1">
    <citation type="journal article" date="2015" name="Nature">
        <title>Complex archaea that bridge the gap between prokaryotes and eukaryotes.</title>
        <authorList>
            <person name="Spang A."/>
            <person name="Saw J.H."/>
            <person name="Jorgensen S.L."/>
            <person name="Zaremba-Niedzwiedzka K."/>
            <person name="Martijn J."/>
            <person name="Lind A.E."/>
            <person name="van Eijk R."/>
            <person name="Schleper C."/>
            <person name="Guy L."/>
            <person name="Ettema T.J."/>
        </authorList>
    </citation>
    <scope>NUCLEOTIDE SEQUENCE</scope>
</reference>
<feature type="non-terminal residue" evidence="1">
    <location>
        <position position="1"/>
    </location>
</feature>
<proteinExistence type="predicted"/>
<name>A0A0F8Z826_9ZZZZ</name>
<gene>
    <name evidence="1" type="ORF">LCGC14_2805990</name>
</gene>
<comment type="caution">
    <text evidence="1">The sequence shown here is derived from an EMBL/GenBank/DDBJ whole genome shotgun (WGS) entry which is preliminary data.</text>
</comment>
<accession>A0A0F8Z826</accession>
<dbReference type="EMBL" id="LAZR01052788">
    <property type="protein sequence ID" value="KKK82180.1"/>
    <property type="molecule type" value="Genomic_DNA"/>
</dbReference>
<protein>
    <submittedName>
        <fullName evidence="1">Uncharacterized protein</fullName>
    </submittedName>
</protein>